<evidence type="ECO:0000256" key="6">
    <source>
        <dbReference type="ARBA" id="ARBA00023136"/>
    </source>
</evidence>
<keyword evidence="4" id="KW-0029">Amino-acid transport</keyword>
<sequence length="71" mass="7415">MKKAAMYGIGATTIFYISVGCAGYAAFGSNAPGNILTAAGLGPFWLVDIANMCLILHLIGAYQVCTSQILR</sequence>
<evidence type="ECO:0000256" key="1">
    <source>
        <dbReference type="ARBA" id="ARBA00004370"/>
    </source>
</evidence>
<dbReference type="PROSITE" id="PS51257">
    <property type="entry name" value="PROKAR_LIPOPROTEIN"/>
    <property type="match status" value="1"/>
</dbReference>
<evidence type="ECO:0000313" key="9">
    <source>
        <dbReference type="EMBL" id="JAD86137.1"/>
    </source>
</evidence>
<keyword evidence="2" id="KW-0813">Transport</keyword>
<dbReference type="InterPro" id="IPR013057">
    <property type="entry name" value="AA_transpt_TM"/>
</dbReference>
<dbReference type="EMBL" id="GBRH01211758">
    <property type="protein sequence ID" value="JAD86137.1"/>
    <property type="molecule type" value="Transcribed_RNA"/>
</dbReference>
<accession>A0A0A9DQX2</accession>
<proteinExistence type="predicted"/>
<reference evidence="9" key="1">
    <citation type="submission" date="2014-09" db="EMBL/GenBank/DDBJ databases">
        <authorList>
            <person name="Magalhaes I.L.F."/>
            <person name="Oliveira U."/>
            <person name="Santos F.R."/>
            <person name="Vidigal T.H.D.A."/>
            <person name="Brescovit A.D."/>
            <person name="Santos A.J."/>
        </authorList>
    </citation>
    <scope>NUCLEOTIDE SEQUENCE</scope>
    <source>
        <tissue evidence="9">Shoot tissue taken approximately 20 cm above the soil surface</tissue>
    </source>
</reference>
<comment type="subcellular location">
    <subcellularLocation>
        <location evidence="1">Membrane</location>
    </subcellularLocation>
</comment>
<dbReference type="AlphaFoldDB" id="A0A0A9DQX2"/>
<dbReference type="Pfam" id="PF01490">
    <property type="entry name" value="Aa_trans"/>
    <property type="match status" value="1"/>
</dbReference>
<evidence type="ECO:0000256" key="4">
    <source>
        <dbReference type="ARBA" id="ARBA00022970"/>
    </source>
</evidence>
<evidence type="ECO:0000256" key="2">
    <source>
        <dbReference type="ARBA" id="ARBA00022448"/>
    </source>
</evidence>
<protein>
    <recommendedName>
        <fullName evidence="8">Amino acid transporter transmembrane domain-containing protein</fullName>
    </recommendedName>
</protein>
<organism evidence="9">
    <name type="scientific">Arundo donax</name>
    <name type="common">Giant reed</name>
    <name type="synonym">Donax arundinaceus</name>
    <dbReference type="NCBI Taxonomy" id="35708"/>
    <lineage>
        <taxon>Eukaryota</taxon>
        <taxon>Viridiplantae</taxon>
        <taxon>Streptophyta</taxon>
        <taxon>Embryophyta</taxon>
        <taxon>Tracheophyta</taxon>
        <taxon>Spermatophyta</taxon>
        <taxon>Magnoliopsida</taxon>
        <taxon>Liliopsida</taxon>
        <taxon>Poales</taxon>
        <taxon>Poaceae</taxon>
        <taxon>PACMAD clade</taxon>
        <taxon>Arundinoideae</taxon>
        <taxon>Arundineae</taxon>
        <taxon>Arundo</taxon>
    </lineage>
</organism>
<evidence type="ECO:0000256" key="3">
    <source>
        <dbReference type="ARBA" id="ARBA00022692"/>
    </source>
</evidence>
<evidence type="ECO:0000256" key="5">
    <source>
        <dbReference type="ARBA" id="ARBA00022989"/>
    </source>
</evidence>
<keyword evidence="5 7" id="KW-1133">Transmembrane helix</keyword>
<keyword evidence="3 7" id="KW-0812">Transmembrane</keyword>
<name>A0A0A9DQX2_ARUDO</name>
<evidence type="ECO:0000256" key="7">
    <source>
        <dbReference type="SAM" id="Phobius"/>
    </source>
</evidence>
<feature type="transmembrane region" description="Helical" evidence="7">
    <location>
        <begin position="7"/>
        <end position="27"/>
    </location>
</feature>
<evidence type="ECO:0000259" key="8">
    <source>
        <dbReference type="Pfam" id="PF01490"/>
    </source>
</evidence>
<keyword evidence="6 7" id="KW-0472">Membrane</keyword>
<dbReference type="PANTHER" id="PTHR48017">
    <property type="entry name" value="OS05G0424000 PROTEIN-RELATED"/>
    <property type="match status" value="1"/>
</dbReference>
<feature type="domain" description="Amino acid transporter transmembrane" evidence="8">
    <location>
        <begin position="1"/>
        <end position="65"/>
    </location>
</feature>
<reference evidence="9" key="2">
    <citation type="journal article" date="2015" name="Data Brief">
        <title>Shoot transcriptome of the giant reed, Arundo donax.</title>
        <authorList>
            <person name="Barrero R.A."/>
            <person name="Guerrero F.D."/>
            <person name="Moolhuijzen P."/>
            <person name="Goolsby J.A."/>
            <person name="Tidwell J."/>
            <person name="Bellgard S.E."/>
            <person name="Bellgard M.I."/>
        </authorList>
    </citation>
    <scope>NUCLEOTIDE SEQUENCE</scope>
    <source>
        <tissue evidence="9">Shoot tissue taken approximately 20 cm above the soil surface</tissue>
    </source>
</reference>
<feature type="transmembrane region" description="Helical" evidence="7">
    <location>
        <begin position="39"/>
        <end position="62"/>
    </location>
</feature>
<dbReference type="GO" id="GO:0006865">
    <property type="term" value="P:amino acid transport"/>
    <property type="evidence" value="ECO:0007669"/>
    <property type="project" value="UniProtKB-KW"/>
</dbReference>
<dbReference type="GO" id="GO:0016020">
    <property type="term" value="C:membrane"/>
    <property type="evidence" value="ECO:0007669"/>
    <property type="project" value="UniProtKB-SubCell"/>
</dbReference>